<evidence type="ECO:0000256" key="6">
    <source>
        <dbReference type="ARBA" id="ARBA00023002"/>
    </source>
</evidence>
<evidence type="ECO:0000256" key="3">
    <source>
        <dbReference type="ARBA" id="ARBA00022630"/>
    </source>
</evidence>
<dbReference type="GO" id="GO:0051536">
    <property type="term" value="F:iron-sulfur cluster binding"/>
    <property type="evidence" value="ECO:0007669"/>
    <property type="project" value="UniProtKB-KW"/>
</dbReference>
<keyword evidence="6" id="KW-0560">Oxidoreductase</keyword>
<evidence type="ECO:0000256" key="1">
    <source>
        <dbReference type="ARBA" id="ARBA00001974"/>
    </source>
</evidence>
<evidence type="ECO:0000313" key="10">
    <source>
        <dbReference type="EMBL" id="QJR34164.1"/>
    </source>
</evidence>
<keyword evidence="4" id="KW-0479">Metal-binding</keyword>
<keyword evidence="11" id="KW-1185">Reference proteome</keyword>
<dbReference type="InterPro" id="IPR007867">
    <property type="entry name" value="GMC_OxRtase_C"/>
</dbReference>
<comment type="cofactor">
    <cofactor evidence="1">
        <name>FAD</name>
        <dbReference type="ChEBI" id="CHEBI:57692"/>
    </cofactor>
</comment>
<gene>
    <name evidence="10" type="ORF">HKW67_00860</name>
</gene>
<keyword evidence="5" id="KW-0274">FAD</keyword>
<keyword evidence="8" id="KW-0411">Iron-sulfur</keyword>
<keyword evidence="3" id="KW-0285">Flavoprotein</keyword>
<accession>A0A6M4IGD7</accession>
<dbReference type="InterPro" id="IPR051473">
    <property type="entry name" value="P2Ox-like"/>
</dbReference>
<dbReference type="PANTHER" id="PTHR42784:SF1">
    <property type="entry name" value="PYRANOSE 2-OXIDASE"/>
    <property type="match status" value="1"/>
</dbReference>
<dbReference type="GO" id="GO:0046872">
    <property type="term" value="F:metal ion binding"/>
    <property type="evidence" value="ECO:0007669"/>
    <property type="project" value="UniProtKB-KW"/>
</dbReference>
<evidence type="ECO:0000256" key="5">
    <source>
        <dbReference type="ARBA" id="ARBA00022827"/>
    </source>
</evidence>
<sequence length="534" mass="58400">MITHSADIVIVGSGITAALMAASLAEKTTKSILVVEAGKPTTPFADRVKARERWRAYGESPWKQDHLDDQNATGTTWGFSPSMNVGGLAMHWGGVSPRYSPEDFRLRSMYGVGSDWPFSYDDLDPFYQEAEERMGVAGEQGPIALDPRGKPYPLPPLPINYNLAQLQQWATKAGIATWSTPSAKNSIQHDGRAQCQRCDTCYPVCPTGAKYSPDFTWDALIARKRITLVTETLVRRLEADPKTGRITRATGNRTNASGEDVTIEGGTFVLAAGFVWSPHLLLLSKSSAFPNGLANRSGLVGKYLAGHRNVNAYLRLPMELFPGINVQHSLVSKQFMRVPRSSRYLRHDLRIWESSVGREPRLRGDDGQVQFGDDLMKDWQRRAKGATARVRGYYDVLPDKESALSLDASTANRFGDPMPKVSFKDAPESAALKDWQEEQLRELFRTMAKAGGGEILRMENSANDLGQEHPVGGCRMGIDPMESVVDAHGRAHDHENLWVAGAPAQPTASCCNGTLTFVAVGLRTAAAIAGAAAI</sequence>
<dbReference type="AlphaFoldDB" id="A0A6M4IGD7"/>
<feature type="domain" description="4Fe-4S ferredoxin-type" evidence="9">
    <location>
        <begin position="185"/>
        <end position="215"/>
    </location>
</feature>
<protein>
    <submittedName>
        <fullName evidence="10">GMC family oxidoreductase</fullName>
    </submittedName>
</protein>
<dbReference type="Proteomes" id="UP000500938">
    <property type="component" value="Chromosome"/>
</dbReference>
<dbReference type="KEGG" id="ggr:HKW67_00860"/>
<reference evidence="10 11" key="1">
    <citation type="submission" date="2020-05" db="EMBL/GenBank/DDBJ databases">
        <title>Complete genome sequence of Gemmatimonas greenlandica TET16.</title>
        <authorList>
            <person name="Zeng Y."/>
        </authorList>
    </citation>
    <scope>NUCLEOTIDE SEQUENCE [LARGE SCALE GENOMIC DNA]</scope>
    <source>
        <strain evidence="10 11">TET16</strain>
    </source>
</reference>
<dbReference type="PROSITE" id="PS00198">
    <property type="entry name" value="4FE4S_FER_1"/>
    <property type="match status" value="1"/>
</dbReference>
<dbReference type="Pfam" id="PF00732">
    <property type="entry name" value="GMC_oxred_N"/>
    <property type="match status" value="1"/>
</dbReference>
<comment type="similarity">
    <text evidence="2">Belongs to the GMC oxidoreductase family.</text>
</comment>
<dbReference type="PROSITE" id="PS51379">
    <property type="entry name" value="4FE4S_FER_2"/>
    <property type="match status" value="1"/>
</dbReference>
<evidence type="ECO:0000313" key="11">
    <source>
        <dbReference type="Proteomes" id="UP000500938"/>
    </source>
</evidence>
<keyword evidence="7" id="KW-0408">Iron</keyword>
<dbReference type="PANTHER" id="PTHR42784">
    <property type="entry name" value="PYRANOSE 2-OXIDASE"/>
    <property type="match status" value="1"/>
</dbReference>
<evidence type="ECO:0000256" key="2">
    <source>
        <dbReference type="ARBA" id="ARBA00010790"/>
    </source>
</evidence>
<evidence type="ECO:0000256" key="8">
    <source>
        <dbReference type="ARBA" id="ARBA00023014"/>
    </source>
</evidence>
<evidence type="ECO:0000259" key="9">
    <source>
        <dbReference type="PROSITE" id="PS51379"/>
    </source>
</evidence>
<proteinExistence type="inferred from homology"/>
<dbReference type="EMBL" id="CP053085">
    <property type="protein sequence ID" value="QJR34164.1"/>
    <property type="molecule type" value="Genomic_DNA"/>
</dbReference>
<dbReference type="GO" id="GO:0050660">
    <property type="term" value="F:flavin adenine dinucleotide binding"/>
    <property type="evidence" value="ECO:0007669"/>
    <property type="project" value="InterPro"/>
</dbReference>
<dbReference type="InterPro" id="IPR036188">
    <property type="entry name" value="FAD/NAD-bd_sf"/>
</dbReference>
<dbReference type="InterPro" id="IPR017900">
    <property type="entry name" value="4Fe4S_Fe_S_CS"/>
</dbReference>
<dbReference type="Pfam" id="PF05199">
    <property type="entry name" value="GMC_oxred_C"/>
    <property type="match status" value="1"/>
</dbReference>
<organism evidence="10 11">
    <name type="scientific">Gemmatimonas groenlandica</name>
    <dbReference type="NCBI Taxonomy" id="2732249"/>
    <lineage>
        <taxon>Bacteria</taxon>
        <taxon>Pseudomonadati</taxon>
        <taxon>Gemmatimonadota</taxon>
        <taxon>Gemmatimonadia</taxon>
        <taxon>Gemmatimonadales</taxon>
        <taxon>Gemmatimonadaceae</taxon>
        <taxon>Gemmatimonas</taxon>
    </lineage>
</organism>
<name>A0A6M4IGD7_9BACT</name>
<dbReference type="InterPro" id="IPR000172">
    <property type="entry name" value="GMC_OxRdtase_N"/>
</dbReference>
<dbReference type="Gene3D" id="3.50.50.60">
    <property type="entry name" value="FAD/NAD(P)-binding domain"/>
    <property type="match status" value="2"/>
</dbReference>
<evidence type="ECO:0000256" key="7">
    <source>
        <dbReference type="ARBA" id="ARBA00023004"/>
    </source>
</evidence>
<dbReference type="InterPro" id="IPR017896">
    <property type="entry name" value="4Fe4S_Fe-S-bd"/>
</dbReference>
<dbReference type="SUPFAM" id="SSF51905">
    <property type="entry name" value="FAD/NAD(P)-binding domain"/>
    <property type="match status" value="1"/>
</dbReference>
<evidence type="ECO:0000256" key="4">
    <source>
        <dbReference type="ARBA" id="ARBA00022723"/>
    </source>
</evidence>
<dbReference type="RefSeq" id="WP_171223590.1">
    <property type="nucleotide sequence ID" value="NZ_CP053085.1"/>
</dbReference>
<dbReference type="GO" id="GO:0016614">
    <property type="term" value="F:oxidoreductase activity, acting on CH-OH group of donors"/>
    <property type="evidence" value="ECO:0007669"/>
    <property type="project" value="InterPro"/>
</dbReference>